<evidence type="ECO:0000256" key="8">
    <source>
        <dbReference type="ARBA" id="ARBA00022842"/>
    </source>
</evidence>
<dbReference type="PANTHER" id="PTHR30040:SF2">
    <property type="entry name" value="FAD:PROTEIN FMN TRANSFERASE"/>
    <property type="match status" value="1"/>
</dbReference>
<evidence type="ECO:0000256" key="6">
    <source>
        <dbReference type="ARBA" id="ARBA00022723"/>
    </source>
</evidence>
<dbReference type="Pfam" id="PF02424">
    <property type="entry name" value="ApbE"/>
    <property type="match status" value="1"/>
</dbReference>
<dbReference type="SUPFAM" id="SSF143631">
    <property type="entry name" value="ApbE-like"/>
    <property type="match status" value="1"/>
</dbReference>
<comment type="catalytic activity">
    <reaction evidence="10 11">
        <text>L-threonyl-[protein] + FAD = FMN-L-threonyl-[protein] + AMP + H(+)</text>
        <dbReference type="Rhea" id="RHEA:36847"/>
        <dbReference type="Rhea" id="RHEA-COMP:11060"/>
        <dbReference type="Rhea" id="RHEA-COMP:11061"/>
        <dbReference type="ChEBI" id="CHEBI:15378"/>
        <dbReference type="ChEBI" id="CHEBI:30013"/>
        <dbReference type="ChEBI" id="CHEBI:57692"/>
        <dbReference type="ChEBI" id="CHEBI:74257"/>
        <dbReference type="ChEBI" id="CHEBI:456215"/>
        <dbReference type="EC" id="2.7.1.180"/>
    </reaction>
</comment>
<evidence type="ECO:0000256" key="5">
    <source>
        <dbReference type="ARBA" id="ARBA00022679"/>
    </source>
</evidence>
<keyword evidence="7 11" id="KW-0274">FAD</keyword>
<keyword evidence="5 11" id="KW-0808">Transferase</keyword>
<evidence type="ECO:0000256" key="12">
    <source>
        <dbReference type="PIRSR" id="PIRSR006268-2"/>
    </source>
</evidence>
<evidence type="ECO:0000256" key="10">
    <source>
        <dbReference type="ARBA" id="ARBA00048540"/>
    </source>
</evidence>
<sequence>MLNSDRRPLRMAAFFLLLAVLLTACSRTGTETLRYELYVFGTLVNVTLWEVQPEEGEVAITELNEAFQRMHHDWHAWKPGPLVDINRAIARGESTEVIPSLVPIIEQSKVLERRSDGLFNPAIGGLLSIWGFQSDQPPSGPPPASEAIAEWVEQAPSMENVHLDGNVLTSDNPAVQLDFGAFAKGYAVDLAIRHLRERGIENAIVNAGGDLRAIGSKGEKPWRVGVRHPQGGGVMAAIEVRDDESVFTSGNYERYREHEGVHYPHILDPRTGMPIESVTSVTVIHDNGAEADAAATALIVAGPKEWHRIAEQMGIRYVMLVDDGGTIYMNPAMAERVDLQGDAAQNVELSQSL</sequence>
<evidence type="ECO:0000256" key="3">
    <source>
        <dbReference type="ARBA" id="ARBA00016337"/>
    </source>
</evidence>
<proteinExistence type="inferred from homology"/>
<comment type="cofactor">
    <cofactor evidence="12">
        <name>Mg(2+)</name>
        <dbReference type="ChEBI" id="CHEBI:18420"/>
    </cofactor>
    <cofactor evidence="12">
        <name>Mn(2+)</name>
        <dbReference type="ChEBI" id="CHEBI:29035"/>
    </cofactor>
    <text evidence="12">Magnesium. Can also use manganese.</text>
</comment>
<evidence type="ECO:0000256" key="4">
    <source>
        <dbReference type="ARBA" id="ARBA00022630"/>
    </source>
</evidence>
<dbReference type="PANTHER" id="PTHR30040">
    <property type="entry name" value="THIAMINE BIOSYNTHESIS LIPOPROTEIN APBE"/>
    <property type="match status" value="1"/>
</dbReference>
<keyword evidence="8 11" id="KW-0460">Magnesium</keyword>
<gene>
    <name evidence="13" type="ORF">SAMN03097708_01176</name>
</gene>
<evidence type="ECO:0000256" key="1">
    <source>
        <dbReference type="ARBA" id="ARBA00008282"/>
    </source>
</evidence>
<reference evidence="13 14" key="1">
    <citation type="submission" date="2016-10" db="EMBL/GenBank/DDBJ databases">
        <authorList>
            <person name="de Groot N.N."/>
        </authorList>
    </citation>
    <scope>NUCLEOTIDE SEQUENCE [LARGE SCALE GENOMIC DNA]</scope>
    <source>
        <strain evidence="13 14">HLD2</strain>
    </source>
</reference>
<dbReference type="InterPro" id="IPR024932">
    <property type="entry name" value="ApbE"/>
</dbReference>
<comment type="similarity">
    <text evidence="1 11">Belongs to the ApbE family.</text>
</comment>
<keyword evidence="4 11" id="KW-0285">Flavoprotein</keyword>
<dbReference type="InterPro" id="IPR003374">
    <property type="entry name" value="ApbE-like_sf"/>
</dbReference>
<feature type="binding site" evidence="12">
    <location>
        <position position="292"/>
    </location>
    <ligand>
        <name>Mg(2+)</name>
        <dbReference type="ChEBI" id="CHEBI:18420"/>
    </ligand>
</feature>
<organism evidence="13 14">
    <name type="scientific">Thiohalomonas denitrificans</name>
    <dbReference type="NCBI Taxonomy" id="415747"/>
    <lineage>
        <taxon>Bacteria</taxon>
        <taxon>Pseudomonadati</taxon>
        <taxon>Pseudomonadota</taxon>
        <taxon>Gammaproteobacteria</taxon>
        <taxon>Thiohalomonadales</taxon>
        <taxon>Thiohalomonadaceae</taxon>
        <taxon>Thiohalomonas</taxon>
    </lineage>
</organism>
<accession>A0A1G5Q231</accession>
<dbReference type="Proteomes" id="UP000199648">
    <property type="component" value="Unassembled WGS sequence"/>
</dbReference>
<dbReference type="RefSeq" id="WP_245688244.1">
    <property type="nucleotide sequence ID" value="NZ_FMWD01000003.1"/>
</dbReference>
<evidence type="ECO:0000256" key="11">
    <source>
        <dbReference type="PIRNR" id="PIRNR006268"/>
    </source>
</evidence>
<evidence type="ECO:0000256" key="2">
    <source>
        <dbReference type="ARBA" id="ARBA00011955"/>
    </source>
</evidence>
<dbReference type="AlphaFoldDB" id="A0A1G5Q231"/>
<keyword evidence="6 11" id="KW-0479">Metal-binding</keyword>
<protein>
    <recommendedName>
        <fullName evidence="3 11">FAD:protein FMN transferase</fullName>
        <ecNumber evidence="2 11">2.7.1.180</ecNumber>
    </recommendedName>
    <alternativeName>
        <fullName evidence="9 11">Flavin transferase</fullName>
    </alternativeName>
</protein>
<evidence type="ECO:0000256" key="9">
    <source>
        <dbReference type="ARBA" id="ARBA00031306"/>
    </source>
</evidence>
<evidence type="ECO:0000313" key="14">
    <source>
        <dbReference type="Proteomes" id="UP000199648"/>
    </source>
</evidence>
<dbReference type="EMBL" id="FMWD01000003">
    <property type="protein sequence ID" value="SCZ55678.1"/>
    <property type="molecule type" value="Genomic_DNA"/>
</dbReference>
<evidence type="ECO:0000313" key="13">
    <source>
        <dbReference type="EMBL" id="SCZ55678.1"/>
    </source>
</evidence>
<evidence type="ECO:0000256" key="7">
    <source>
        <dbReference type="ARBA" id="ARBA00022827"/>
    </source>
</evidence>
<feature type="binding site" evidence="12">
    <location>
        <position position="181"/>
    </location>
    <ligand>
        <name>Mg(2+)</name>
        <dbReference type="ChEBI" id="CHEBI:18420"/>
    </ligand>
</feature>
<keyword evidence="13" id="KW-0449">Lipoprotein</keyword>
<name>A0A1G5Q231_9GAMM</name>
<dbReference type="EC" id="2.7.1.180" evidence="2 11"/>
<dbReference type="Gene3D" id="3.10.520.10">
    <property type="entry name" value="ApbE-like domains"/>
    <property type="match status" value="1"/>
</dbReference>
<dbReference type="STRING" id="415747.SAMN03097708_01176"/>
<dbReference type="GO" id="GO:0046872">
    <property type="term" value="F:metal ion binding"/>
    <property type="evidence" value="ECO:0007669"/>
    <property type="project" value="UniProtKB-UniRule"/>
</dbReference>
<dbReference type="PIRSF" id="PIRSF006268">
    <property type="entry name" value="ApbE"/>
    <property type="match status" value="1"/>
</dbReference>
<keyword evidence="14" id="KW-1185">Reference proteome</keyword>
<feature type="binding site" evidence="12">
    <location>
        <position position="296"/>
    </location>
    <ligand>
        <name>Mg(2+)</name>
        <dbReference type="ChEBI" id="CHEBI:18420"/>
    </ligand>
</feature>
<dbReference type="GO" id="GO:0016740">
    <property type="term" value="F:transferase activity"/>
    <property type="evidence" value="ECO:0007669"/>
    <property type="project" value="UniProtKB-UniRule"/>
</dbReference>